<reference evidence="2 3" key="1">
    <citation type="submission" date="2024-09" db="EMBL/GenBank/DDBJ databases">
        <authorList>
            <person name="Sun Q."/>
            <person name="Mori K."/>
        </authorList>
    </citation>
    <scope>NUCLEOTIDE SEQUENCE [LARGE SCALE GENOMIC DNA]</scope>
    <source>
        <strain evidence="2 3">TBRC 1432</strain>
    </source>
</reference>
<name>A0ABV6MRQ8_9PSEU</name>
<feature type="domain" description="ABM" evidence="1">
    <location>
        <begin position="2"/>
        <end position="92"/>
    </location>
</feature>
<proteinExistence type="predicted"/>
<dbReference type="PROSITE" id="PS51725">
    <property type="entry name" value="ABM"/>
    <property type="match status" value="1"/>
</dbReference>
<dbReference type="RefSeq" id="WP_273941378.1">
    <property type="nucleotide sequence ID" value="NZ_CP097263.1"/>
</dbReference>
<gene>
    <name evidence="2" type="ORF">ACFFH7_15855</name>
</gene>
<dbReference type="EMBL" id="JBHLUD010000004">
    <property type="protein sequence ID" value="MFC0542974.1"/>
    <property type="molecule type" value="Genomic_DNA"/>
</dbReference>
<dbReference type="Pfam" id="PF03992">
    <property type="entry name" value="ABM"/>
    <property type="match status" value="1"/>
</dbReference>
<organism evidence="2 3">
    <name type="scientific">Kutzneria chonburiensis</name>
    <dbReference type="NCBI Taxonomy" id="1483604"/>
    <lineage>
        <taxon>Bacteria</taxon>
        <taxon>Bacillati</taxon>
        <taxon>Actinomycetota</taxon>
        <taxon>Actinomycetes</taxon>
        <taxon>Pseudonocardiales</taxon>
        <taxon>Pseudonocardiaceae</taxon>
        <taxon>Kutzneria</taxon>
    </lineage>
</organism>
<dbReference type="GO" id="GO:0004497">
    <property type="term" value="F:monooxygenase activity"/>
    <property type="evidence" value="ECO:0007669"/>
    <property type="project" value="UniProtKB-KW"/>
</dbReference>
<dbReference type="SUPFAM" id="SSF54909">
    <property type="entry name" value="Dimeric alpha+beta barrel"/>
    <property type="match status" value="1"/>
</dbReference>
<protein>
    <submittedName>
        <fullName evidence="2">Antibiotic biosynthesis monooxygenase family protein</fullName>
        <ecNumber evidence="2">1.14.-.-</ecNumber>
    </submittedName>
</protein>
<keyword evidence="3" id="KW-1185">Reference proteome</keyword>
<evidence type="ECO:0000313" key="3">
    <source>
        <dbReference type="Proteomes" id="UP001589810"/>
    </source>
</evidence>
<keyword evidence="2" id="KW-0503">Monooxygenase</keyword>
<evidence type="ECO:0000313" key="2">
    <source>
        <dbReference type="EMBL" id="MFC0542974.1"/>
    </source>
</evidence>
<dbReference type="Gene3D" id="3.30.70.100">
    <property type="match status" value="1"/>
</dbReference>
<dbReference type="InterPro" id="IPR007138">
    <property type="entry name" value="ABM_dom"/>
</dbReference>
<sequence>MVREIARIEVPAGQEAGFEAGFKEARPLFERAAGCLGASLHRGIENPQRYLLVVEWETVEHHTVQFRESADFGRWRELVGGYFAATPQVEHVTEV</sequence>
<dbReference type="EC" id="1.14.-.-" evidence="2"/>
<evidence type="ECO:0000259" key="1">
    <source>
        <dbReference type="PROSITE" id="PS51725"/>
    </source>
</evidence>
<accession>A0ABV6MRQ8</accession>
<dbReference type="Proteomes" id="UP001589810">
    <property type="component" value="Unassembled WGS sequence"/>
</dbReference>
<dbReference type="InterPro" id="IPR011008">
    <property type="entry name" value="Dimeric_a/b-barrel"/>
</dbReference>
<comment type="caution">
    <text evidence="2">The sequence shown here is derived from an EMBL/GenBank/DDBJ whole genome shotgun (WGS) entry which is preliminary data.</text>
</comment>
<keyword evidence="2" id="KW-0560">Oxidoreductase</keyword>